<proteinExistence type="predicted"/>
<dbReference type="GO" id="GO:0016887">
    <property type="term" value="F:ATP hydrolysis activity"/>
    <property type="evidence" value="ECO:0007669"/>
    <property type="project" value="InterPro"/>
</dbReference>
<dbReference type="PANTHER" id="PTHR43038">
    <property type="entry name" value="ATP-BINDING CASSETTE, SUB-FAMILY H, MEMBER 1"/>
    <property type="match status" value="1"/>
</dbReference>
<dbReference type="SUPFAM" id="SSF52540">
    <property type="entry name" value="P-loop containing nucleoside triphosphate hydrolases"/>
    <property type="match status" value="1"/>
</dbReference>
<dbReference type="InterPro" id="IPR017871">
    <property type="entry name" value="ABC_transporter-like_CS"/>
</dbReference>
<name>A0AAW8T7R3_9ENTE</name>
<dbReference type="Gene3D" id="3.40.50.300">
    <property type="entry name" value="P-loop containing nucleotide triphosphate hydrolases"/>
    <property type="match status" value="1"/>
</dbReference>
<gene>
    <name evidence="4" type="ORF">P7D69_01975</name>
</gene>
<protein>
    <submittedName>
        <fullName evidence="4">ABC transporter ATP-binding protein</fullName>
    </submittedName>
</protein>
<keyword evidence="1" id="KW-0547">Nucleotide-binding</keyword>
<feature type="domain" description="ABC transporter" evidence="3">
    <location>
        <begin position="9"/>
        <end position="236"/>
    </location>
</feature>
<dbReference type="Proteomes" id="UP001254770">
    <property type="component" value="Unassembled WGS sequence"/>
</dbReference>
<dbReference type="Pfam" id="PF00005">
    <property type="entry name" value="ABC_tran"/>
    <property type="match status" value="1"/>
</dbReference>
<organism evidence="4 5">
    <name type="scientific">Enterococcus raffinosus</name>
    <dbReference type="NCBI Taxonomy" id="71452"/>
    <lineage>
        <taxon>Bacteria</taxon>
        <taxon>Bacillati</taxon>
        <taxon>Bacillota</taxon>
        <taxon>Bacilli</taxon>
        <taxon>Lactobacillales</taxon>
        <taxon>Enterococcaceae</taxon>
        <taxon>Enterococcus</taxon>
    </lineage>
</organism>
<dbReference type="AlphaFoldDB" id="A0AAW8T7R3"/>
<sequence>MTTENNTVAKISHAYKAFYKREVLQDVNLQIESGKILGLIGPSGAGKSTTIKCLLGMEKLDKGETTIFETKMPNRKILGRVGYMGQSDALYNELTAKENLIFFGQLMGMEKDKLKQAIDKNMSLVNLTDFLNQTVKTYSGGMKRRLSLATTLLSNPDLIVLDEPTVGIDPSLRVAIWDQLRSLADQNKAIVVTTHVMDEAEKCDYVGLIIDGKLFAFGTPTELKQKFEADSIEEVFLKAEVES</sequence>
<evidence type="ECO:0000259" key="3">
    <source>
        <dbReference type="PROSITE" id="PS50893"/>
    </source>
</evidence>
<evidence type="ECO:0000256" key="1">
    <source>
        <dbReference type="ARBA" id="ARBA00022741"/>
    </source>
</evidence>
<dbReference type="EMBL" id="JARPXL010000001">
    <property type="protein sequence ID" value="MDT2543112.1"/>
    <property type="molecule type" value="Genomic_DNA"/>
</dbReference>
<dbReference type="SMART" id="SM00382">
    <property type="entry name" value="AAA"/>
    <property type="match status" value="1"/>
</dbReference>
<reference evidence="4" key="1">
    <citation type="submission" date="2023-03" db="EMBL/GenBank/DDBJ databases">
        <authorList>
            <person name="Shen W."/>
            <person name="Cai J."/>
        </authorList>
    </citation>
    <scope>NUCLEOTIDE SEQUENCE</scope>
    <source>
        <strain evidence="4">Y15</strain>
    </source>
</reference>
<evidence type="ECO:0000256" key="2">
    <source>
        <dbReference type="ARBA" id="ARBA00022840"/>
    </source>
</evidence>
<evidence type="ECO:0000313" key="4">
    <source>
        <dbReference type="EMBL" id="MDT2543112.1"/>
    </source>
</evidence>
<comment type="caution">
    <text evidence="4">The sequence shown here is derived from an EMBL/GenBank/DDBJ whole genome shotgun (WGS) entry which is preliminary data.</text>
</comment>
<keyword evidence="2 4" id="KW-0067">ATP-binding</keyword>
<dbReference type="RefSeq" id="WP_222225520.1">
    <property type="nucleotide sequence ID" value="NZ_CP081846.1"/>
</dbReference>
<dbReference type="PROSITE" id="PS50893">
    <property type="entry name" value="ABC_TRANSPORTER_2"/>
    <property type="match status" value="1"/>
</dbReference>
<accession>A0AAW8T7R3</accession>
<dbReference type="InterPro" id="IPR027417">
    <property type="entry name" value="P-loop_NTPase"/>
</dbReference>
<dbReference type="PROSITE" id="PS00211">
    <property type="entry name" value="ABC_TRANSPORTER_1"/>
    <property type="match status" value="1"/>
</dbReference>
<dbReference type="PANTHER" id="PTHR43038:SF3">
    <property type="entry name" value="ABC TRANSPORTER G FAMILY MEMBER 20 ISOFORM X1"/>
    <property type="match status" value="1"/>
</dbReference>
<dbReference type="InterPro" id="IPR003593">
    <property type="entry name" value="AAA+_ATPase"/>
</dbReference>
<dbReference type="GO" id="GO:0005524">
    <property type="term" value="F:ATP binding"/>
    <property type="evidence" value="ECO:0007669"/>
    <property type="project" value="UniProtKB-KW"/>
</dbReference>
<dbReference type="InterPro" id="IPR003439">
    <property type="entry name" value="ABC_transporter-like_ATP-bd"/>
</dbReference>
<evidence type="ECO:0000313" key="5">
    <source>
        <dbReference type="Proteomes" id="UP001254770"/>
    </source>
</evidence>